<gene>
    <name evidence="2" type="ordered locus">OB1263</name>
</gene>
<evidence type="ECO:0000313" key="2">
    <source>
        <dbReference type="EMBL" id="BAC13219.1"/>
    </source>
</evidence>
<sequence length="92" mass="10713">MKDGVLYNLELVLKQKWIVLSIISFLVGLLLWVPNFINDFGYGYWLWTFLIGPIGVVFGYLARSIVAIVLNTFITFSFFIFMFIGSLWESIY</sequence>
<dbReference type="EMBL" id="BA000028">
    <property type="protein sequence ID" value="BAC13219.1"/>
    <property type="molecule type" value="Genomic_DNA"/>
</dbReference>
<name>Q8ERN8_OCEIH</name>
<dbReference type="KEGG" id="oih:OB1263"/>
<dbReference type="HOGENOM" id="CLU_2410348_0_0_9"/>
<keyword evidence="1" id="KW-0472">Membrane</keyword>
<dbReference type="AlphaFoldDB" id="Q8ERN8"/>
<feature type="transmembrane region" description="Helical" evidence="1">
    <location>
        <begin position="68"/>
        <end position="88"/>
    </location>
</feature>
<evidence type="ECO:0000256" key="1">
    <source>
        <dbReference type="SAM" id="Phobius"/>
    </source>
</evidence>
<keyword evidence="1" id="KW-0812">Transmembrane</keyword>
<keyword evidence="3" id="KW-1185">Reference proteome</keyword>
<dbReference type="Proteomes" id="UP000000822">
    <property type="component" value="Chromosome"/>
</dbReference>
<protein>
    <submittedName>
        <fullName evidence="2">Hypothetical conserved protein</fullName>
    </submittedName>
</protein>
<dbReference type="STRING" id="221109.gene:10733503"/>
<evidence type="ECO:0000313" key="3">
    <source>
        <dbReference type="Proteomes" id="UP000000822"/>
    </source>
</evidence>
<reference evidence="2 3" key="1">
    <citation type="journal article" date="2001" name="FEMS Microbiol. Lett.">
        <title>Oceanobacillus iheyensis gen. nov., sp. nov., a deep-sea extremely halotolerant and alkaliphilic species isolated from a depth of 1050 m on the Iheya Ridge.</title>
        <authorList>
            <person name="Lu J."/>
            <person name="Nogi Y."/>
            <person name="Takami H."/>
        </authorList>
    </citation>
    <scope>NUCLEOTIDE SEQUENCE [LARGE SCALE GENOMIC DNA]</scope>
    <source>
        <strain evidence="3">DSM 14371 / CIP 107618 / JCM 11309 / KCTC 3954 / HTE831</strain>
    </source>
</reference>
<dbReference type="RefSeq" id="WP_011065665.1">
    <property type="nucleotide sequence ID" value="NC_004193.1"/>
</dbReference>
<accession>Q8ERN8</accession>
<feature type="transmembrane region" description="Helical" evidence="1">
    <location>
        <begin position="43"/>
        <end position="61"/>
    </location>
</feature>
<dbReference type="eggNOG" id="ENOG5033APM">
    <property type="taxonomic scope" value="Bacteria"/>
</dbReference>
<proteinExistence type="predicted"/>
<keyword evidence="1" id="KW-1133">Transmembrane helix</keyword>
<feature type="transmembrane region" description="Helical" evidence="1">
    <location>
        <begin position="17"/>
        <end position="37"/>
    </location>
</feature>
<reference evidence="2 3" key="2">
    <citation type="journal article" date="2002" name="Nucleic Acids Res.">
        <title>Genome sequence of Oceanobacillus iheyensis isolated from the Iheya Ridge and its unexpected adaptive capabilities to extreme environments.</title>
        <authorList>
            <person name="Takami H."/>
            <person name="Takaki Y."/>
            <person name="Uchiyama I."/>
        </authorList>
    </citation>
    <scope>NUCLEOTIDE SEQUENCE [LARGE SCALE GENOMIC DNA]</scope>
    <source>
        <strain evidence="3">DSM 14371 / CIP 107618 / JCM 11309 / KCTC 3954 / HTE831</strain>
    </source>
</reference>
<organism evidence="2 3">
    <name type="scientific">Oceanobacillus iheyensis (strain DSM 14371 / CIP 107618 / JCM 11309 / KCTC 3954 / HTE831)</name>
    <dbReference type="NCBI Taxonomy" id="221109"/>
    <lineage>
        <taxon>Bacteria</taxon>
        <taxon>Bacillati</taxon>
        <taxon>Bacillota</taxon>
        <taxon>Bacilli</taxon>
        <taxon>Bacillales</taxon>
        <taxon>Bacillaceae</taxon>
        <taxon>Oceanobacillus</taxon>
    </lineage>
</organism>